<protein>
    <recommendedName>
        <fullName evidence="1">DUF3874 domain-containing protein</fullName>
    </recommendedName>
</protein>
<evidence type="ECO:0000313" key="3">
    <source>
        <dbReference type="EMBL" id="KAA5471153.1"/>
    </source>
</evidence>
<reference evidence="7 8" key="2">
    <citation type="journal article" date="2019" name="Nat. Med.">
        <title>A library of human gut bacterial isolates paired with longitudinal multiomics data enables mechanistic microbiome research.</title>
        <authorList>
            <person name="Poyet M."/>
            <person name="Groussin M."/>
            <person name="Gibbons S.M."/>
            <person name="Avila-Pacheco J."/>
            <person name="Jiang X."/>
            <person name="Kearney S.M."/>
            <person name="Perrotta A.R."/>
            <person name="Berdy B."/>
            <person name="Zhao S."/>
            <person name="Lieberman T.D."/>
            <person name="Swanson P.K."/>
            <person name="Smith M."/>
            <person name="Roesemann S."/>
            <person name="Alexander J.E."/>
            <person name="Rich S.A."/>
            <person name="Livny J."/>
            <person name="Vlamakis H."/>
            <person name="Clish C."/>
            <person name="Bullock K."/>
            <person name="Deik A."/>
            <person name="Scott J."/>
            <person name="Pierce K.A."/>
            <person name="Xavier R.J."/>
            <person name="Alm E.J."/>
        </authorList>
    </citation>
    <scope>NUCLEOTIDE SEQUENCE [LARGE SCALE GENOMIC DNA]</scope>
    <source>
        <strain evidence="4 7">BIOML-A19</strain>
        <strain evidence="3 8">BIOML-A25</strain>
        <strain evidence="2 9">BIOML-A31</strain>
    </source>
</reference>
<dbReference type="Proteomes" id="UP000427825">
    <property type="component" value="Unassembled WGS sequence"/>
</dbReference>
<dbReference type="Proteomes" id="UP000475905">
    <property type="component" value="Unassembled WGS sequence"/>
</dbReference>
<dbReference type="Pfam" id="PF12990">
    <property type="entry name" value="DUF3874"/>
    <property type="match status" value="1"/>
</dbReference>
<evidence type="ECO:0000313" key="7">
    <source>
        <dbReference type="Proteomes" id="UP000368418"/>
    </source>
</evidence>
<dbReference type="InterPro" id="IPR024450">
    <property type="entry name" value="DUF3874"/>
</dbReference>
<evidence type="ECO:0000313" key="2">
    <source>
        <dbReference type="EMBL" id="KAA5461140.1"/>
    </source>
</evidence>
<feature type="domain" description="DUF3874" evidence="1">
    <location>
        <begin position="1"/>
        <end position="71"/>
    </location>
</feature>
<dbReference type="Proteomes" id="UP000368418">
    <property type="component" value="Unassembled WGS sequence"/>
</dbReference>
<dbReference type="KEGG" id="bcac:CGC64_00720"/>
<organism evidence="5 6">
    <name type="scientific">Bacteroides caccae</name>
    <dbReference type="NCBI Taxonomy" id="47678"/>
    <lineage>
        <taxon>Bacteria</taxon>
        <taxon>Pseudomonadati</taxon>
        <taxon>Bacteroidota</taxon>
        <taxon>Bacteroidia</taxon>
        <taxon>Bacteroidales</taxon>
        <taxon>Bacteroidaceae</taxon>
        <taxon>Bacteroides</taxon>
    </lineage>
</organism>
<comment type="caution">
    <text evidence="5">The sequence shown here is derived from an EMBL/GenBank/DDBJ whole genome shotgun (WGS) entry which is preliminary data.</text>
</comment>
<sequence length="76" mass="9087">MSPLEQLFHCYPSPLDEEAEERKWMTSMQILNYLQTKTRDRLAINKVAQFGRMLQKLSIPSRKSYRGTLYHLVRIE</sequence>
<accession>A0A412FL77</accession>
<dbReference type="EMBL" id="VVYD01000014">
    <property type="protein sequence ID" value="KAA5497141.1"/>
    <property type="molecule type" value="Genomic_DNA"/>
</dbReference>
<dbReference type="EMBL" id="VVYP01000022">
    <property type="protein sequence ID" value="KAA5461140.1"/>
    <property type="molecule type" value="Genomic_DNA"/>
</dbReference>
<dbReference type="Proteomes" id="UP000284205">
    <property type="component" value="Unassembled WGS sequence"/>
</dbReference>
<reference evidence="5 6" key="1">
    <citation type="submission" date="2018-08" db="EMBL/GenBank/DDBJ databases">
        <title>A genome reference for cultivated species of the human gut microbiota.</title>
        <authorList>
            <person name="Zou Y."/>
            <person name="Xue W."/>
            <person name="Luo G."/>
        </authorList>
    </citation>
    <scope>NUCLEOTIDE SEQUENCE [LARGE SCALE GENOMIC DNA]</scope>
    <source>
        <strain evidence="5 6">AF24-29LB</strain>
    </source>
</reference>
<dbReference type="EMBL" id="QRUO01000015">
    <property type="protein sequence ID" value="RGR68886.1"/>
    <property type="molecule type" value="Genomic_DNA"/>
</dbReference>
<evidence type="ECO:0000313" key="5">
    <source>
        <dbReference type="EMBL" id="RGR68886.1"/>
    </source>
</evidence>
<proteinExistence type="predicted"/>
<evidence type="ECO:0000313" key="6">
    <source>
        <dbReference type="Proteomes" id="UP000284205"/>
    </source>
</evidence>
<gene>
    <name evidence="5" type="ORF">DWY26_15390</name>
    <name evidence="4" type="ORF">F2Y31_14825</name>
    <name evidence="2" type="ORF">F2Y36_16235</name>
    <name evidence="3" type="ORF">F2Y39_21230</name>
</gene>
<evidence type="ECO:0000259" key="1">
    <source>
        <dbReference type="Pfam" id="PF12990"/>
    </source>
</evidence>
<evidence type="ECO:0000313" key="8">
    <source>
        <dbReference type="Proteomes" id="UP000427825"/>
    </source>
</evidence>
<dbReference type="AlphaFoldDB" id="A0A412FL77"/>
<evidence type="ECO:0000313" key="9">
    <source>
        <dbReference type="Proteomes" id="UP000475905"/>
    </source>
</evidence>
<evidence type="ECO:0000313" key="4">
    <source>
        <dbReference type="EMBL" id="KAA5497141.1"/>
    </source>
</evidence>
<dbReference type="EMBL" id="VVYJ01000019">
    <property type="protein sequence ID" value="KAA5471153.1"/>
    <property type="molecule type" value="Genomic_DNA"/>
</dbReference>
<name>A0A412FL77_9BACE</name>